<dbReference type="RefSeq" id="WP_133321656.1">
    <property type="nucleotide sequence ID" value="NZ_SMTF01000005.1"/>
</dbReference>
<dbReference type="EMBL" id="SMTF01000005">
    <property type="protein sequence ID" value="TDK24323.1"/>
    <property type="molecule type" value="Genomic_DNA"/>
</dbReference>
<sequence>MRQPLLPILVLAVSLAACDRQPAAPVDGDAAADAATAAGASAPGDLHADQPMEEVPPATASPEALGSLRVGSPAEGTISYDGFGPARFGGTQEDVRMSWGGDLGDAQPSEPGGCYYLIPQPLTQGGYRVAFMIEGDRFARMDVRADDVTAPGGGKAGMTIAEIEALYGGRVEQRPHKYDPDGRYLRITDPAGGNGVLVFETHAEGRVDAWRVGVPPQVDYVEGCS</sequence>
<evidence type="ECO:0008006" key="4">
    <source>
        <dbReference type="Google" id="ProtNLM"/>
    </source>
</evidence>
<comment type="caution">
    <text evidence="2">The sequence shown here is derived from an EMBL/GenBank/DDBJ whole genome shotgun (WGS) entry which is preliminary data.</text>
</comment>
<dbReference type="AlphaFoldDB" id="A0A4R5TT97"/>
<reference evidence="2 3" key="1">
    <citation type="submission" date="2019-03" db="EMBL/GenBank/DDBJ databases">
        <title>Luteimonas zhaokaii sp.nov., isolated from the rectal contents of Plateau pika in Yushu, Qinghai Province, China.</title>
        <authorList>
            <person name="Zhang G."/>
        </authorList>
    </citation>
    <scope>NUCLEOTIDE SEQUENCE [LARGE SCALE GENOMIC DNA]</scope>
    <source>
        <strain evidence="2 3">B9</strain>
    </source>
</reference>
<proteinExistence type="predicted"/>
<accession>A0A4R5TT97</accession>
<organism evidence="2 3">
    <name type="scientific">Luteimonas aestuarii</name>
    <dbReference type="NCBI Taxonomy" id="453837"/>
    <lineage>
        <taxon>Bacteria</taxon>
        <taxon>Pseudomonadati</taxon>
        <taxon>Pseudomonadota</taxon>
        <taxon>Gammaproteobacteria</taxon>
        <taxon>Lysobacterales</taxon>
        <taxon>Lysobacteraceae</taxon>
        <taxon>Luteimonas</taxon>
    </lineage>
</organism>
<dbReference type="OrthoDB" id="5193828at2"/>
<evidence type="ECO:0000313" key="2">
    <source>
        <dbReference type="EMBL" id="TDK24323.1"/>
    </source>
</evidence>
<evidence type="ECO:0000256" key="1">
    <source>
        <dbReference type="SAM" id="MobiDB-lite"/>
    </source>
</evidence>
<feature type="compositionally biased region" description="Low complexity" evidence="1">
    <location>
        <begin position="35"/>
        <end position="45"/>
    </location>
</feature>
<dbReference type="PROSITE" id="PS51257">
    <property type="entry name" value="PROKAR_LIPOPROTEIN"/>
    <property type="match status" value="1"/>
</dbReference>
<feature type="region of interest" description="Disordered" evidence="1">
    <location>
        <begin position="35"/>
        <end position="71"/>
    </location>
</feature>
<evidence type="ECO:0000313" key="3">
    <source>
        <dbReference type="Proteomes" id="UP000294796"/>
    </source>
</evidence>
<gene>
    <name evidence="2" type="ORF">E2F46_08510</name>
</gene>
<name>A0A4R5TT97_9GAMM</name>
<keyword evidence="3" id="KW-1185">Reference proteome</keyword>
<protein>
    <recommendedName>
        <fullName evidence="4">Lectin</fullName>
    </recommendedName>
</protein>
<dbReference type="Proteomes" id="UP000294796">
    <property type="component" value="Unassembled WGS sequence"/>
</dbReference>